<evidence type="ECO:0000256" key="5">
    <source>
        <dbReference type="ARBA" id="ARBA00022840"/>
    </source>
</evidence>
<dbReference type="SMART" id="SM00490">
    <property type="entry name" value="HELICc"/>
    <property type="match status" value="2"/>
</dbReference>
<dbReference type="InterPro" id="IPR001650">
    <property type="entry name" value="Helicase_C-like"/>
</dbReference>
<feature type="domain" description="Helicase ATP-binding" evidence="8">
    <location>
        <begin position="674"/>
        <end position="853"/>
    </location>
</feature>
<feature type="domain" description="Helicase C-terminal" evidence="9">
    <location>
        <begin position="877"/>
        <end position="1042"/>
    </location>
</feature>
<evidence type="ECO:0000313" key="10">
    <source>
        <dbReference type="EMBL" id="CAK9073723.1"/>
    </source>
</evidence>
<organism evidence="10 11">
    <name type="scientific">Durusdinium trenchii</name>
    <dbReference type="NCBI Taxonomy" id="1381693"/>
    <lineage>
        <taxon>Eukaryota</taxon>
        <taxon>Sar</taxon>
        <taxon>Alveolata</taxon>
        <taxon>Dinophyceae</taxon>
        <taxon>Suessiales</taxon>
        <taxon>Symbiodiniaceae</taxon>
        <taxon>Durusdinium</taxon>
    </lineage>
</organism>
<dbReference type="EMBL" id="CAXAMN010022917">
    <property type="protein sequence ID" value="CAK9073723.1"/>
    <property type="molecule type" value="Genomic_DNA"/>
</dbReference>
<dbReference type="InterPro" id="IPR014001">
    <property type="entry name" value="Helicase_ATP-bd"/>
</dbReference>
<dbReference type="Gene3D" id="3.40.50.300">
    <property type="entry name" value="P-loop containing nucleotide triphosphate hydrolases"/>
    <property type="match status" value="4"/>
</dbReference>
<dbReference type="PROSITE" id="PS51194">
    <property type="entry name" value="HELICASE_CTER"/>
    <property type="match status" value="2"/>
</dbReference>
<proteinExistence type="inferred from homology"/>
<reference evidence="10 11" key="1">
    <citation type="submission" date="2024-02" db="EMBL/GenBank/DDBJ databases">
        <authorList>
            <person name="Chen Y."/>
            <person name="Shah S."/>
            <person name="Dougan E. K."/>
            <person name="Thang M."/>
            <person name="Chan C."/>
        </authorList>
    </citation>
    <scope>NUCLEOTIDE SEQUENCE [LARGE SCALE GENOMIC DNA]</scope>
</reference>
<evidence type="ECO:0000259" key="8">
    <source>
        <dbReference type="PROSITE" id="PS51192"/>
    </source>
</evidence>
<sequence length="1454" mass="164397">MFASPVHLPHGVPRVRSLPHLHHWHGEGTAPGTSWPGIATRGVVILAAAGWATRRPCIWQRRCSSRTRRQGVRAAWQWWGAKSSEAWPERLEDLMSKARGFLKDFFGHDEYREEQEEALRVALNHQDLEIYWPTAAGKSLVYQLVALLSWQEKRGIVIVVEPTIALMQDQVQQFEERANAFGNIGAKACLLGSAQTDKEVIDGAVAGDYCLVYMCPESVTQRYLQAFRSLYDSQRMSLFVIDEACYIPLWGNYFRPAFQNLDFLRVAYPSVPILALSGTAPPKRQWRIRESLKLENPVRSRRPMFRPNLHLATQCCIMAEEKFAVILDLLDKGNYPALVYVPTKKLGRTVRQYLERASKLSIGYIDGDTPADLRAIHNLDFQRDLTDVMVATDAYGQGIDKANIRLVVHFEAPVNFELYINHIGRAGRDGKPSQCVLLYSLAWFKTVKQPNSCFTKELENMDVASRKEEHHSRKILKSFCTSGFGCRWQRLLVYSGCEDEMDKDGGCGDQCDVCRRKAKKKFQNARNLKAAATPEFDTARCVEPLDKLLLREERSGLDVLSSALASPRDFNARPPVVRATKTAVRATKTADETVSSPALAKIEEDEKEVKSLNIRGPRNLLPVDYRETGAWQWWGAKSPEEWPEVLEGLMASARGLMKDFFGHEEYREGQEEALRAVLCHQDLEMYWPTAAGKSLIYQLVALLSWQANQGIVIVVEPTIAVQQDQIQQFNTKADACGAVGAKACLLGSAQTDKDVVDAALAGNYCLVYMCPEGSTQRFLQDFMPLYDSGRLSLFVIDEACYIPLWGYGFRPAFQDLSWLRDVYPGVPMIALSGTAPPALQLRIRHFLKLEKPLRSHRPMFRGNLHLATQSCQTDKSKLEVIVDLLAKGSYPALVYVPTKPMGRRTLRRLQACCAERGLELSFAYIDGNTPPSDRADMNLAFQNDEIDVMVATDAYGQGIDKANIRLVIHWEPPVNFEVYLNHIGRAGRDGVPSKCVLLHSHGWWRQLFEDDRFLTEQFKSMDDKAQEEELTSRTRLRSFAVFRRCRWRALLRHNGCEKELDKNTGCGQCDVCCQENVDEVLEDFTAPGRLLLLSLERIVREKHSGLKEDVLDLALETIADDEQDLNLIQIRDSRNLLRARLLRKSFMAELLEVLWTSGFVNKTSTPMPEFILEQKGKDAIWKAEPIYLVPSERLRKLKAGTRMDVSIRFPSRENLEDPVGKKQVKKIIEAVKEWKATDICDDEARANAVDYLKGVLSDFPGNKDVPYPLSDLSEKKMISKPSSVRGPRVLKQTKRTPLRLLQSLAKDGRIDMKLTQAQGTWRCTLAFRRGRAAHIMTPLTATGKSKNASLKQAWHQVCENGFRVKADTTPWLQEQLAALSSRSSDLRLCVVGSCHGESMHQAPLFAAKLKCANQYIMGKCGSWYNAVRSTFGCARAHLLDSKRLPVVPEATLRF</sequence>
<feature type="domain" description="Helicase C-terminal" evidence="9">
    <location>
        <begin position="325"/>
        <end position="469"/>
    </location>
</feature>
<evidence type="ECO:0000256" key="7">
    <source>
        <dbReference type="ARBA" id="ARBA00034808"/>
    </source>
</evidence>
<keyword evidence="2" id="KW-0547">Nucleotide-binding</keyword>
<dbReference type="PANTHER" id="PTHR13710:SF108">
    <property type="entry name" value="ATP-DEPENDENT DNA HELICASE Q4"/>
    <property type="match status" value="1"/>
</dbReference>
<dbReference type="InterPro" id="IPR004589">
    <property type="entry name" value="DNA_helicase_ATP-dep_RecQ"/>
</dbReference>
<evidence type="ECO:0000256" key="2">
    <source>
        <dbReference type="ARBA" id="ARBA00022741"/>
    </source>
</evidence>
<evidence type="ECO:0000256" key="6">
    <source>
        <dbReference type="ARBA" id="ARBA00034617"/>
    </source>
</evidence>
<feature type="domain" description="Helicase ATP-binding" evidence="8">
    <location>
        <begin position="119"/>
        <end position="298"/>
    </location>
</feature>
<keyword evidence="11" id="KW-1185">Reference proteome</keyword>
<dbReference type="InterPro" id="IPR027417">
    <property type="entry name" value="P-loop_NTPase"/>
</dbReference>
<dbReference type="Pfam" id="PF00270">
    <property type="entry name" value="DEAD"/>
    <property type="match status" value="2"/>
</dbReference>
<dbReference type="Proteomes" id="UP001642484">
    <property type="component" value="Unassembled WGS sequence"/>
</dbReference>
<evidence type="ECO:0000259" key="9">
    <source>
        <dbReference type="PROSITE" id="PS51194"/>
    </source>
</evidence>
<evidence type="ECO:0000313" key="11">
    <source>
        <dbReference type="Proteomes" id="UP001642484"/>
    </source>
</evidence>
<evidence type="ECO:0000256" key="4">
    <source>
        <dbReference type="ARBA" id="ARBA00022806"/>
    </source>
</evidence>
<dbReference type="Pfam" id="PF00271">
    <property type="entry name" value="Helicase_C"/>
    <property type="match status" value="2"/>
</dbReference>
<comment type="caution">
    <text evidence="10">The sequence shown here is derived from an EMBL/GenBank/DDBJ whole genome shotgun (WGS) entry which is preliminary data.</text>
</comment>
<name>A0ABP0PCF4_9DINO</name>
<comment type="similarity">
    <text evidence="1">Belongs to the helicase family. RecQ subfamily.</text>
</comment>
<dbReference type="SMART" id="SM00487">
    <property type="entry name" value="DEXDc"/>
    <property type="match status" value="2"/>
</dbReference>
<dbReference type="SUPFAM" id="SSF52540">
    <property type="entry name" value="P-loop containing nucleoside triphosphate hydrolases"/>
    <property type="match status" value="2"/>
</dbReference>
<comment type="catalytic activity">
    <reaction evidence="6">
        <text>Couples ATP hydrolysis with the unwinding of duplex DNA by translocating in the 3'-5' direction.</text>
        <dbReference type="EC" id="5.6.2.4"/>
    </reaction>
</comment>
<evidence type="ECO:0000256" key="1">
    <source>
        <dbReference type="ARBA" id="ARBA00005446"/>
    </source>
</evidence>
<dbReference type="PROSITE" id="PS51192">
    <property type="entry name" value="HELICASE_ATP_BIND_1"/>
    <property type="match status" value="2"/>
</dbReference>
<keyword evidence="4" id="KW-0347">Helicase</keyword>
<dbReference type="NCBIfam" id="TIGR00614">
    <property type="entry name" value="recQ_fam"/>
    <property type="match status" value="2"/>
</dbReference>
<protein>
    <recommendedName>
        <fullName evidence="7">DNA 3'-5' helicase</fullName>
        <ecNumber evidence="7">5.6.2.4</ecNumber>
    </recommendedName>
</protein>
<keyword evidence="5" id="KW-0067">ATP-binding</keyword>
<dbReference type="PANTHER" id="PTHR13710">
    <property type="entry name" value="DNA HELICASE RECQ FAMILY MEMBER"/>
    <property type="match status" value="1"/>
</dbReference>
<keyword evidence="3" id="KW-0378">Hydrolase</keyword>
<accession>A0ABP0PCF4</accession>
<gene>
    <name evidence="10" type="ORF">CCMP2556_LOCUS36310</name>
</gene>
<dbReference type="EC" id="5.6.2.4" evidence="7"/>
<dbReference type="InterPro" id="IPR011545">
    <property type="entry name" value="DEAD/DEAH_box_helicase_dom"/>
</dbReference>
<evidence type="ECO:0000256" key="3">
    <source>
        <dbReference type="ARBA" id="ARBA00022801"/>
    </source>
</evidence>
<dbReference type="CDD" id="cd17920">
    <property type="entry name" value="DEXHc_RecQ"/>
    <property type="match status" value="2"/>
</dbReference>